<sequence>MILQNPDEQEPKISDSAWISETAIIIGDVTIGDNVYVAHNAVIRADEPGSSIVIEDNCNVQDNVIIHGLSNSRVTIGKNTSLAHACIIHGPCVIGEKSFVGFGAVVFDCTIGDNNLILHNSTVRKVNIPEGKVIPDGATVTEQEEVIQLKDIDSEQLDFKKSVIKANLHLVDGYTKLSKDN</sequence>
<evidence type="ECO:0000313" key="1">
    <source>
        <dbReference type="EMBL" id="QLC49969.1"/>
    </source>
</evidence>
<dbReference type="InterPro" id="IPR001451">
    <property type="entry name" value="Hexapep"/>
</dbReference>
<dbReference type="EMBL" id="CP058215">
    <property type="protein sequence ID" value="QLC49969.1"/>
    <property type="molecule type" value="Genomic_DNA"/>
</dbReference>
<dbReference type="SUPFAM" id="SSF51161">
    <property type="entry name" value="Trimeric LpxA-like enzymes"/>
    <property type="match status" value="1"/>
</dbReference>
<dbReference type="GeneID" id="55821366"/>
<dbReference type="AlphaFoldDB" id="A0A7D5IBP1"/>
<dbReference type="InterPro" id="IPR011004">
    <property type="entry name" value="Trimer_LpxA-like_sf"/>
</dbReference>
<protein>
    <submittedName>
        <fullName evidence="1">Carbonate dehydratase</fullName>
    </submittedName>
</protein>
<dbReference type="PANTHER" id="PTHR43360">
    <property type="entry name" value="CARBON DIOXIDE CONCENTRATING MECHANISM PROTEIN CCMM"/>
    <property type="match status" value="1"/>
</dbReference>
<gene>
    <name evidence="1" type="ORF">HWN40_06785</name>
</gene>
<dbReference type="OrthoDB" id="10940at2157"/>
<dbReference type="Pfam" id="PF00132">
    <property type="entry name" value="Hexapep"/>
    <property type="match status" value="1"/>
</dbReference>
<evidence type="ECO:0000313" key="2">
    <source>
        <dbReference type="Proteomes" id="UP000509594"/>
    </source>
</evidence>
<dbReference type="KEGG" id="mzi:HWN40_06785"/>
<proteinExistence type="predicted"/>
<reference evidence="1 2" key="1">
    <citation type="submission" date="2020-06" db="EMBL/GenBank/DDBJ databases">
        <title>Methanolobus halotolerans sp. nov., isolated from a saline lake Tus in Siberia.</title>
        <authorList>
            <person name="Shen Y."/>
            <person name="Chen S.-C."/>
            <person name="Lai M.-C."/>
            <person name="Huang H.-H."/>
            <person name="Chiu H.-H."/>
            <person name="Tang S.-L."/>
            <person name="Rogozin D.Y."/>
            <person name="Degermendzhy A.G."/>
        </authorList>
    </citation>
    <scope>NUCLEOTIDE SEQUENCE [LARGE SCALE GENOMIC DNA]</scope>
    <source>
        <strain evidence="1 2">DSM 21339</strain>
    </source>
</reference>
<dbReference type="RefSeq" id="WP_176965025.1">
    <property type="nucleotide sequence ID" value="NZ_CP058215.1"/>
</dbReference>
<dbReference type="Gene3D" id="2.160.10.10">
    <property type="entry name" value="Hexapeptide repeat proteins"/>
    <property type="match status" value="1"/>
</dbReference>
<organism evidence="1 2">
    <name type="scientific">Methanolobus zinderi</name>
    <dbReference type="NCBI Taxonomy" id="536044"/>
    <lineage>
        <taxon>Archaea</taxon>
        <taxon>Methanobacteriati</taxon>
        <taxon>Methanobacteriota</taxon>
        <taxon>Stenosarchaea group</taxon>
        <taxon>Methanomicrobia</taxon>
        <taxon>Methanosarcinales</taxon>
        <taxon>Methanosarcinaceae</taxon>
        <taxon>Methanolobus</taxon>
    </lineage>
</organism>
<dbReference type="Proteomes" id="UP000509594">
    <property type="component" value="Chromosome"/>
</dbReference>
<accession>A0A7D5IBP1</accession>
<keyword evidence="2" id="KW-1185">Reference proteome</keyword>
<dbReference type="InterPro" id="IPR052265">
    <property type="entry name" value="Gamma-CA"/>
</dbReference>
<dbReference type="PANTHER" id="PTHR43360:SF1">
    <property type="entry name" value="CARBOXYSOME ASSEMBLY PROTEIN CCMM"/>
    <property type="match status" value="1"/>
</dbReference>
<name>A0A7D5IBP1_9EURY</name>